<proteinExistence type="predicted"/>
<dbReference type="EMBL" id="CADCXU010000001">
    <property type="protein sequence ID" value="CAA9993036.1"/>
    <property type="molecule type" value="Genomic_DNA"/>
</dbReference>
<dbReference type="PANTHER" id="PTHR24172:SF4">
    <property type="entry name" value="ANK_REP_REGION DOMAIN-CONTAINING PROTEIN"/>
    <property type="match status" value="1"/>
</dbReference>
<accession>A0A6H5FU13</accession>
<gene>
    <name evidence="1" type="ORF">NTEN_LOCUS23</name>
</gene>
<sequence length="95" mass="10186">MPKKPHTFGSHGLGYVPPSASNLFNAVLQAKIEQVHTAARGGDLRGVQTALDRRKFAVARDNSTPLKPTPLHVAALFGRTSVSAIRKIKISKTAD</sequence>
<protein>
    <submittedName>
        <fullName evidence="1">Uncharacterized protein</fullName>
    </submittedName>
</protein>
<dbReference type="AlphaFoldDB" id="A0A6H5FU13"/>
<name>A0A6H5FU13_9HEMI</name>
<keyword evidence="2" id="KW-1185">Reference proteome</keyword>
<dbReference type="PANTHER" id="PTHR24172">
    <property type="entry name" value="ANK_REP_REGION DOMAIN-CONTAINING PROTEIN"/>
    <property type="match status" value="1"/>
</dbReference>
<evidence type="ECO:0000313" key="1">
    <source>
        <dbReference type="EMBL" id="CAA9993036.1"/>
    </source>
</evidence>
<organism evidence="1 2">
    <name type="scientific">Nesidiocoris tenuis</name>
    <dbReference type="NCBI Taxonomy" id="355587"/>
    <lineage>
        <taxon>Eukaryota</taxon>
        <taxon>Metazoa</taxon>
        <taxon>Ecdysozoa</taxon>
        <taxon>Arthropoda</taxon>
        <taxon>Hexapoda</taxon>
        <taxon>Insecta</taxon>
        <taxon>Pterygota</taxon>
        <taxon>Neoptera</taxon>
        <taxon>Paraneoptera</taxon>
        <taxon>Hemiptera</taxon>
        <taxon>Heteroptera</taxon>
        <taxon>Panheteroptera</taxon>
        <taxon>Cimicomorpha</taxon>
        <taxon>Miridae</taxon>
        <taxon>Dicyphina</taxon>
        <taxon>Nesidiocoris</taxon>
    </lineage>
</organism>
<dbReference type="Proteomes" id="UP000479000">
    <property type="component" value="Unassembled WGS sequence"/>
</dbReference>
<dbReference type="OrthoDB" id="432281at2759"/>
<reference evidence="1 2" key="1">
    <citation type="submission" date="2020-02" db="EMBL/GenBank/DDBJ databases">
        <authorList>
            <person name="Ferguson B K."/>
        </authorList>
    </citation>
    <scope>NUCLEOTIDE SEQUENCE [LARGE SCALE GENOMIC DNA]</scope>
</reference>
<evidence type="ECO:0000313" key="2">
    <source>
        <dbReference type="Proteomes" id="UP000479000"/>
    </source>
</evidence>